<dbReference type="GO" id="GO:0003676">
    <property type="term" value="F:nucleic acid binding"/>
    <property type="evidence" value="ECO:0007669"/>
    <property type="project" value="InterPro"/>
</dbReference>
<feature type="domain" description="Integrase zinc-binding" evidence="2">
    <location>
        <begin position="160"/>
        <end position="213"/>
    </location>
</feature>
<keyword evidence="4" id="KW-1185">Reference proteome</keyword>
<protein>
    <submittedName>
        <fullName evidence="3">Uncharacterized protein</fullName>
    </submittedName>
</protein>
<dbReference type="STRING" id="1088818.A0A2I0A1L8"/>
<dbReference type="PANTHER" id="PTHR48475">
    <property type="entry name" value="RIBONUCLEASE H"/>
    <property type="match status" value="1"/>
</dbReference>
<dbReference type="InterPro" id="IPR041588">
    <property type="entry name" value="Integrase_H2C2"/>
</dbReference>
<dbReference type="GO" id="GO:0004523">
    <property type="term" value="F:RNA-DNA hybrid ribonuclease activity"/>
    <property type="evidence" value="ECO:0007669"/>
    <property type="project" value="InterPro"/>
</dbReference>
<reference evidence="3 4" key="1">
    <citation type="journal article" date="2017" name="Nature">
        <title>The Apostasia genome and the evolution of orchids.</title>
        <authorList>
            <person name="Zhang G.Q."/>
            <person name="Liu K.W."/>
            <person name="Li Z."/>
            <person name="Lohaus R."/>
            <person name="Hsiao Y.Y."/>
            <person name="Niu S.C."/>
            <person name="Wang J.Y."/>
            <person name="Lin Y.C."/>
            <person name="Xu Q."/>
            <person name="Chen L.J."/>
            <person name="Yoshida K."/>
            <person name="Fujiwara S."/>
            <person name="Wang Z.W."/>
            <person name="Zhang Y.Q."/>
            <person name="Mitsuda N."/>
            <person name="Wang M."/>
            <person name="Liu G.H."/>
            <person name="Pecoraro L."/>
            <person name="Huang H.X."/>
            <person name="Xiao X.J."/>
            <person name="Lin M."/>
            <person name="Wu X.Y."/>
            <person name="Wu W.L."/>
            <person name="Chen Y.Y."/>
            <person name="Chang S.B."/>
            <person name="Sakamoto S."/>
            <person name="Ohme-Takagi M."/>
            <person name="Yagi M."/>
            <person name="Zeng S.J."/>
            <person name="Shen C.Y."/>
            <person name="Yeh C.M."/>
            <person name="Luo Y.B."/>
            <person name="Tsai W.C."/>
            <person name="Van de Peer Y."/>
            <person name="Liu Z.J."/>
        </authorList>
    </citation>
    <scope>NUCLEOTIDE SEQUENCE [LARGE SCALE GENOMIC DNA]</scope>
    <source>
        <strain evidence="4">cv. Shenzhen</strain>
        <tissue evidence="3">Stem</tissue>
    </source>
</reference>
<dbReference type="PANTHER" id="PTHR48475:SF2">
    <property type="entry name" value="RIBONUCLEASE H"/>
    <property type="match status" value="1"/>
</dbReference>
<name>A0A2I0A1L8_9ASPA</name>
<dbReference type="SUPFAM" id="SSF53098">
    <property type="entry name" value="Ribonuclease H-like"/>
    <property type="match status" value="1"/>
</dbReference>
<dbReference type="InterPro" id="IPR012337">
    <property type="entry name" value="RNaseH-like_sf"/>
</dbReference>
<evidence type="ECO:0000313" key="4">
    <source>
        <dbReference type="Proteomes" id="UP000236161"/>
    </source>
</evidence>
<dbReference type="Pfam" id="PF13456">
    <property type="entry name" value="RVT_3"/>
    <property type="match status" value="1"/>
</dbReference>
<feature type="domain" description="RNase H type-1" evidence="1">
    <location>
        <begin position="11"/>
        <end position="100"/>
    </location>
</feature>
<dbReference type="OrthoDB" id="2016287at2759"/>
<dbReference type="CDD" id="cd09279">
    <property type="entry name" value="RNase_HI_like"/>
    <property type="match status" value="1"/>
</dbReference>
<dbReference type="InterPro" id="IPR036397">
    <property type="entry name" value="RNaseH_sf"/>
</dbReference>
<dbReference type="AlphaFoldDB" id="A0A2I0A1L8"/>
<evidence type="ECO:0000313" key="3">
    <source>
        <dbReference type="EMBL" id="PKA49441.1"/>
    </source>
</evidence>
<evidence type="ECO:0000259" key="1">
    <source>
        <dbReference type="Pfam" id="PF13456"/>
    </source>
</evidence>
<sequence>MGVALYRAITLQFKVTNNQTKYEVLIVGLKFALGMSVKHIQVFNDSQLVVNQANRAYEIMDEVLKKYLVKAHSLISQFDEFFLTHVPREDNQVADHLAKSSEHTPRWMDKIINYLKNGAQPSNQQEAKRLRLKCAKYTLISEELYRRFYVWLLTKCLRPEEAQEVMEAVHKGECGTHARGQSLVLRILRQGFFWPNIHKDDQTFVKKCPQCQYYADMQRQPVGYFKPINSSWPFAVWGLDFLGAMPTAICSYKWLLVTVDYFRYWIEAKPLAQLTA</sequence>
<dbReference type="EMBL" id="KZ452038">
    <property type="protein sequence ID" value="PKA49441.1"/>
    <property type="molecule type" value="Genomic_DNA"/>
</dbReference>
<organism evidence="3 4">
    <name type="scientific">Apostasia shenzhenica</name>
    <dbReference type="NCBI Taxonomy" id="1088818"/>
    <lineage>
        <taxon>Eukaryota</taxon>
        <taxon>Viridiplantae</taxon>
        <taxon>Streptophyta</taxon>
        <taxon>Embryophyta</taxon>
        <taxon>Tracheophyta</taxon>
        <taxon>Spermatophyta</taxon>
        <taxon>Magnoliopsida</taxon>
        <taxon>Liliopsida</taxon>
        <taxon>Asparagales</taxon>
        <taxon>Orchidaceae</taxon>
        <taxon>Apostasioideae</taxon>
        <taxon>Apostasia</taxon>
    </lineage>
</organism>
<dbReference type="Proteomes" id="UP000236161">
    <property type="component" value="Unassembled WGS sequence"/>
</dbReference>
<dbReference type="Pfam" id="PF17921">
    <property type="entry name" value="Integrase_H2C2"/>
    <property type="match status" value="1"/>
</dbReference>
<accession>A0A2I0A1L8</accession>
<proteinExistence type="predicted"/>
<dbReference type="InterPro" id="IPR002156">
    <property type="entry name" value="RNaseH_domain"/>
</dbReference>
<gene>
    <name evidence="3" type="ORF">AXF42_Ash016630</name>
</gene>
<evidence type="ECO:0000259" key="2">
    <source>
        <dbReference type="Pfam" id="PF17921"/>
    </source>
</evidence>
<dbReference type="Gene3D" id="3.30.420.10">
    <property type="entry name" value="Ribonuclease H-like superfamily/Ribonuclease H"/>
    <property type="match status" value="2"/>
</dbReference>
<dbReference type="Gene3D" id="1.10.340.70">
    <property type="match status" value="1"/>
</dbReference>